<feature type="transmembrane region" description="Helical" evidence="7">
    <location>
        <begin position="140"/>
        <end position="161"/>
    </location>
</feature>
<keyword evidence="6 7" id="KW-0472">Membrane</keyword>
<dbReference type="Proteomes" id="UP000218775">
    <property type="component" value="Unassembled WGS sequence"/>
</dbReference>
<comment type="subcellular location">
    <subcellularLocation>
        <location evidence="1">Cell membrane</location>
        <topology evidence="1">Multi-pass membrane protein</topology>
    </subcellularLocation>
</comment>
<reference evidence="9" key="1">
    <citation type="submission" date="2017-08" db="EMBL/GenBank/DDBJ databases">
        <title>A dynamic microbial community with high functional redundancy inhabits the cold, oxic subseafloor aquifer.</title>
        <authorList>
            <person name="Tully B.J."/>
            <person name="Wheat C.G."/>
            <person name="Glazer B.T."/>
            <person name="Huber J.A."/>
        </authorList>
    </citation>
    <scope>NUCLEOTIDE SEQUENCE [LARGE SCALE GENOMIC DNA]</scope>
</reference>
<feature type="transmembrane region" description="Helical" evidence="7">
    <location>
        <begin position="71"/>
        <end position="90"/>
    </location>
</feature>
<dbReference type="GO" id="GO:0005886">
    <property type="term" value="C:plasma membrane"/>
    <property type="evidence" value="ECO:0007669"/>
    <property type="project" value="UniProtKB-SubCell"/>
</dbReference>
<accession>A0A2A4X9E4</accession>
<dbReference type="AlphaFoldDB" id="A0A2A4X9E4"/>
<evidence type="ECO:0000256" key="3">
    <source>
        <dbReference type="ARBA" id="ARBA00022475"/>
    </source>
</evidence>
<sequence length="207" mass="23099">SGLIEALDIYLTALGVTFLIPLLAFLLVIGALAEINSWIIGPVKALHTTSAHGNLPPFFQKLNKHGTPTNLLFAQASIVTLASCVILLMPTLSASYWILSAISAQMYLIMYVFMFIAAIRLRYTHPHVTRSYKIPHPHKGMWIVASVGMVSSIFVIGISFIPPTQLHITNIFAYELFLWGGLITMSIIPLLIYRFKKESWKGLQKEE</sequence>
<evidence type="ECO:0000256" key="7">
    <source>
        <dbReference type="SAM" id="Phobius"/>
    </source>
</evidence>
<feature type="non-terminal residue" evidence="8">
    <location>
        <position position="1"/>
    </location>
</feature>
<keyword evidence="5 7" id="KW-1133">Transmembrane helix</keyword>
<evidence type="ECO:0000256" key="2">
    <source>
        <dbReference type="ARBA" id="ARBA00022448"/>
    </source>
</evidence>
<protein>
    <submittedName>
        <fullName evidence="8">Amino acid permease</fullName>
    </submittedName>
</protein>
<evidence type="ECO:0000256" key="1">
    <source>
        <dbReference type="ARBA" id="ARBA00004651"/>
    </source>
</evidence>
<organism evidence="8 9">
    <name type="scientific">Aerophobetes bacterium</name>
    <dbReference type="NCBI Taxonomy" id="2030807"/>
    <lineage>
        <taxon>Bacteria</taxon>
        <taxon>Candidatus Aerophobota</taxon>
    </lineage>
</organism>
<proteinExistence type="predicted"/>
<dbReference type="Gene3D" id="1.20.1740.10">
    <property type="entry name" value="Amino acid/polyamine transporter I"/>
    <property type="match status" value="1"/>
</dbReference>
<name>A0A2A4X9E4_UNCAE</name>
<keyword evidence="4 7" id="KW-0812">Transmembrane</keyword>
<evidence type="ECO:0000256" key="5">
    <source>
        <dbReference type="ARBA" id="ARBA00022989"/>
    </source>
</evidence>
<dbReference type="EMBL" id="NVUK01000002">
    <property type="protein sequence ID" value="PCI78667.1"/>
    <property type="molecule type" value="Genomic_DNA"/>
</dbReference>
<dbReference type="PANTHER" id="PTHR42770:SF15">
    <property type="entry name" value="GLUTAMATE_GAMMA-AMINOBUTYRATE ANTIPORTER-RELATED"/>
    <property type="match status" value="1"/>
</dbReference>
<keyword evidence="3" id="KW-1003">Cell membrane</keyword>
<evidence type="ECO:0000313" key="8">
    <source>
        <dbReference type="EMBL" id="PCI78667.1"/>
    </source>
</evidence>
<feature type="transmembrane region" description="Helical" evidence="7">
    <location>
        <begin position="96"/>
        <end position="119"/>
    </location>
</feature>
<feature type="transmembrane region" description="Helical" evidence="7">
    <location>
        <begin position="176"/>
        <end position="195"/>
    </location>
</feature>
<dbReference type="GO" id="GO:0022857">
    <property type="term" value="F:transmembrane transporter activity"/>
    <property type="evidence" value="ECO:0007669"/>
    <property type="project" value="InterPro"/>
</dbReference>
<evidence type="ECO:0000256" key="4">
    <source>
        <dbReference type="ARBA" id="ARBA00022692"/>
    </source>
</evidence>
<dbReference type="InterPro" id="IPR050367">
    <property type="entry name" value="APC_superfamily"/>
</dbReference>
<dbReference type="InterPro" id="IPR002293">
    <property type="entry name" value="AA/rel_permease1"/>
</dbReference>
<evidence type="ECO:0000313" key="9">
    <source>
        <dbReference type="Proteomes" id="UP000218775"/>
    </source>
</evidence>
<comment type="caution">
    <text evidence="8">The sequence shown here is derived from an EMBL/GenBank/DDBJ whole genome shotgun (WGS) entry which is preliminary data.</text>
</comment>
<dbReference type="Pfam" id="PF13520">
    <property type="entry name" value="AA_permease_2"/>
    <property type="match status" value="1"/>
</dbReference>
<keyword evidence="2" id="KW-0813">Transport</keyword>
<dbReference type="PANTHER" id="PTHR42770">
    <property type="entry name" value="AMINO ACID TRANSPORTER-RELATED"/>
    <property type="match status" value="1"/>
</dbReference>
<evidence type="ECO:0000256" key="6">
    <source>
        <dbReference type="ARBA" id="ARBA00023136"/>
    </source>
</evidence>
<feature type="transmembrane region" description="Helical" evidence="7">
    <location>
        <begin position="12"/>
        <end position="33"/>
    </location>
</feature>
<gene>
    <name evidence="8" type="ORF">COB21_00355</name>
</gene>